<protein>
    <submittedName>
        <fullName evidence="2">Uncharacterized protein</fullName>
    </submittedName>
</protein>
<sequence length="185" mass="20269">MPVIPALPWAGKHAGGFCVSRSFLALGGSQEPWAFLCSPVNITSVPPCRLSGCWVLRSRALLAGDGQTSSWKHFLWTSLSRTQTRVSLAGPRPPRWQQHRLLGMHRLLRSAAWGSRSLSPQKHSASRTCVPGPPARPAHVGLSRGCPCPHIFSFFQRYKMAAWQPLGLASGFCLVLTVLFVCDLN</sequence>
<dbReference type="Proteomes" id="UP000593571">
    <property type="component" value="Unassembled WGS sequence"/>
</dbReference>
<keyword evidence="1" id="KW-0812">Transmembrane</keyword>
<gene>
    <name evidence="2" type="ORF">HJG63_009121</name>
</gene>
<dbReference type="AlphaFoldDB" id="A0A7J8CIN0"/>
<feature type="transmembrane region" description="Helical" evidence="1">
    <location>
        <begin position="162"/>
        <end position="182"/>
    </location>
</feature>
<organism evidence="2 3">
    <name type="scientific">Rousettus aegyptiacus</name>
    <name type="common">Egyptian fruit bat</name>
    <name type="synonym">Pteropus aegyptiacus</name>
    <dbReference type="NCBI Taxonomy" id="9407"/>
    <lineage>
        <taxon>Eukaryota</taxon>
        <taxon>Metazoa</taxon>
        <taxon>Chordata</taxon>
        <taxon>Craniata</taxon>
        <taxon>Vertebrata</taxon>
        <taxon>Euteleostomi</taxon>
        <taxon>Mammalia</taxon>
        <taxon>Eutheria</taxon>
        <taxon>Laurasiatheria</taxon>
        <taxon>Chiroptera</taxon>
        <taxon>Yinpterochiroptera</taxon>
        <taxon>Pteropodoidea</taxon>
        <taxon>Pteropodidae</taxon>
        <taxon>Rousettinae</taxon>
        <taxon>Rousettus</taxon>
    </lineage>
</organism>
<evidence type="ECO:0000313" key="3">
    <source>
        <dbReference type="Proteomes" id="UP000593571"/>
    </source>
</evidence>
<name>A0A7J8CIN0_ROUAE</name>
<keyword evidence="3" id="KW-1185">Reference proteome</keyword>
<dbReference type="EMBL" id="JACASE010000014">
    <property type="protein sequence ID" value="KAF6410639.1"/>
    <property type="molecule type" value="Genomic_DNA"/>
</dbReference>
<evidence type="ECO:0000313" key="2">
    <source>
        <dbReference type="EMBL" id="KAF6410639.1"/>
    </source>
</evidence>
<accession>A0A7J8CIN0</accession>
<reference evidence="2 3" key="1">
    <citation type="journal article" date="2020" name="Nature">
        <title>Six reference-quality genomes reveal evolution of bat adaptations.</title>
        <authorList>
            <person name="Jebb D."/>
            <person name="Huang Z."/>
            <person name="Pippel M."/>
            <person name="Hughes G.M."/>
            <person name="Lavrichenko K."/>
            <person name="Devanna P."/>
            <person name="Winkler S."/>
            <person name="Jermiin L.S."/>
            <person name="Skirmuntt E.C."/>
            <person name="Katzourakis A."/>
            <person name="Burkitt-Gray L."/>
            <person name="Ray D.A."/>
            <person name="Sullivan K.A.M."/>
            <person name="Roscito J.G."/>
            <person name="Kirilenko B.M."/>
            <person name="Davalos L.M."/>
            <person name="Corthals A.P."/>
            <person name="Power M.L."/>
            <person name="Jones G."/>
            <person name="Ransome R.D."/>
            <person name="Dechmann D.K.N."/>
            <person name="Locatelli A.G."/>
            <person name="Puechmaille S.J."/>
            <person name="Fedrigo O."/>
            <person name="Jarvis E.D."/>
            <person name="Hiller M."/>
            <person name="Vernes S.C."/>
            <person name="Myers E.W."/>
            <person name="Teeling E.C."/>
        </authorList>
    </citation>
    <scope>NUCLEOTIDE SEQUENCE [LARGE SCALE GENOMIC DNA]</scope>
    <source>
        <strain evidence="2">MRouAeg1</strain>
        <tissue evidence="2">Muscle</tissue>
    </source>
</reference>
<comment type="caution">
    <text evidence="2">The sequence shown here is derived from an EMBL/GenBank/DDBJ whole genome shotgun (WGS) entry which is preliminary data.</text>
</comment>
<keyword evidence="1" id="KW-1133">Transmembrane helix</keyword>
<evidence type="ECO:0000256" key="1">
    <source>
        <dbReference type="SAM" id="Phobius"/>
    </source>
</evidence>
<proteinExistence type="predicted"/>
<keyword evidence="1" id="KW-0472">Membrane</keyword>